<dbReference type="Pfam" id="PF00169">
    <property type="entry name" value="PH"/>
    <property type="match status" value="1"/>
</dbReference>
<proteinExistence type="predicted"/>
<dbReference type="PANTHER" id="PTHR34837">
    <property type="entry name" value="OS05G0595500 PROTEIN"/>
    <property type="match status" value="1"/>
</dbReference>
<evidence type="ECO:0000259" key="2">
    <source>
        <dbReference type="PROSITE" id="PS50003"/>
    </source>
</evidence>
<keyword evidence="1" id="KW-0175">Coiled coil</keyword>
<dbReference type="EMBL" id="JACEIK010000126">
    <property type="protein sequence ID" value="MCD7450324.1"/>
    <property type="molecule type" value="Genomic_DNA"/>
</dbReference>
<name>A0ABS8RXI6_DATST</name>
<feature type="coiled-coil region" evidence="1">
    <location>
        <begin position="136"/>
        <end position="163"/>
    </location>
</feature>
<dbReference type="PROSITE" id="PS50003">
    <property type="entry name" value="PH_DOMAIN"/>
    <property type="match status" value="1"/>
</dbReference>
<dbReference type="InterPro" id="IPR011993">
    <property type="entry name" value="PH-like_dom_sf"/>
</dbReference>
<feature type="domain" description="PH" evidence="2">
    <location>
        <begin position="173"/>
        <end position="288"/>
    </location>
</feature>
<evidence type="ECO:0000313" key="4">
    <source>
        <dbReference type="Proteomes" id="UP000823775"/>
    </source>
</evidence>
<sequence length="292" mass="32986">MPSPRWLSLLCQTTFQQATFLLLLPSLRIISSDQISIPNRFSVWVTSVLGLLANINIMGDGPRGIEVFEDHFQASTSGEDSMQSPALSKYRGSNDSLRSISRSWTRRKLKGAASMLNMFSLSKLPWMSGTDGQEKVVLTAAEVESLRSELAALEEREAHFKAQLEHIDEVVRAARLSGYLDMRMRWATLPGEPLPVDDTDVDDWLPRFFVLQGSCIFWYSSCTDLSPQDSTLLSDVVEVGTLPCLIRDNEDKRYCFYISTRYGLKYECSSVSKIKVDSWLEALRSDCKLRSD</sequence>
<dbReference type="InterPro" id="IPR001849">
    <property type="entry name" value="PH_domain"/>
</dbReference>
<dbReference type="PANTHER" id="PTHR34837:SF4">
    <property type="entry name" value="PH DOMAIN-CONTAINING PROTEIN"/>
    <property type="match status" value="1"/>
</dbReference>
<dbReference type="SUPFAM" id="SSF50729">
    <property type="entry name" value="PH domain-like"/>
    <property type="match status" value="1"/>
</dbReference>
<accession>A0ABS8RXI6</accession>
<keyword evidence="4" id="KW-1185">Reference proteome</keyword>
<gene>
    <name evidence="3" type="ORF">HAX54_005303</name>
</gene>
<evidence type="ECO:0000313" key="3">
    <source>
        <dbReference type="EMBL" id="MCD7450324.1"/>
    </source>
</evidence>
<reference evidence="3 4" key="1">
    <citation type="journal article" date="2021" name="BMC Genomics">
        <title>Datura genome reveals duplications of psychoactive alkaloid biosynthetic genes and high mutation rate following tissue culture.</title>
        <authorList>
            <person name="Rajewski A."/>
            <person name="Carter-House D."/>
            <person name="Stajich J."/>
            <person name="Litt A."/>
        </authorList>
    </citation>
    <scope>NUCLEOTIDE SEQUENCE [LARGE SCALE GENOMIC DNA]</scope>
    <source>
        <strain evidence="3">AR-01</strain>
    </source>
</reference>
<comment type="caution">
    <text evidence="3">The sequence shown here is derived from an EMBL/GenBank/DDBJ whole genome shotgun (WGS) entry which is preliminary data.</text>
</comment>
<dbReference type="Gene3D" id="2.30.29.30">
    <property type="entry name" value="Pleckstrin-homology domain (PH domain)/Phosphotyrosine-binding domain (PTB)"/>
    <property type="match status" value="1"/>
</dbReference>
<dbReference type="Proteomes" id="UP000823775">
    <property type="component" value="Unassembled WGS sequence"/>
</dbReference>
<evidence type="ECO:0000256" key="1">
    <source>
        <dbReference type="SAM" id="Coils"/>
    </source>
</evidence>
<organism evidence="3 4">
    <name type="scientific">Datura stramonium</name>
    <name type="common">Jimsonweed</name>
    <name type="synonym">Common thornapple</name>
    <dbReference type="NCBI Taxonomy" id="4076"/>
    <lineage>
        <taxon>Eukaryota</taxon>
        <taxon>Viridiplantae</taxon>
        <taxon>Streptophyta</taxon>
        <taxon>Embryophyta</taxon>
        <taxon>Tracheophyta</taxon>
        <taxon>Spermatophyta</taxon>
        <taxon>Magnoliopsida</taxon>
        <taxon>eudicotyledons</taxon>
        <taxon>Gunneridae</taxon>
        <taxon>Pentapetalae</taxon>
        <taxon>asterids</taxon>
        <taxon>lamiids</taxon>
        <taxon>Solanales</taxon>
        <taxon>Solanaceae</taxon>
        <taxon>Solanoideae</taxon>
        <taxon>Datureae</taxon>
        <taxon>Datura</taxon>
    </lineage>
</organism>
<protein>
    <recommendedName>
        <fullName evidence="2">PH domain-containing protein</fullName>
    </recommendedName>
</protein>